<dbReference type="EMBL" id="JAGGJX010000003">
    <property type="protein sequence ID" value="MBP1855394.1"/>
    <property type="molecule type" value="Genomic_DNA"/>
</dbReference>
<proteinExistence type="predicted"/>
<dbReference type="Proteomes" id="UP000767291">
    <property type="component" value="Unassembled WGS sequence"/>
</dbReference>
<dbReference type="RefSeq" id="WP_209456839.1">
    <property type="nucleotide sequence ID" value="NZ_BAAACS010000012.1"/>
</dbReference>
<gene>
    <name evidence="3" type="ORF">J2Z43_001789</name>
</gene>
<evidence type="ECO:0000313" key="3">
    <source>
        <dbReference type="EMBL" id="MBP1855394.1"/>
    </source>
</evidence>
<evidence type="ECO:0000256" key="1">
    <source>
        <dbReference type="ARBA" id="ARBA00022612"/>
    </source>
</evidence>
<dbReference type="Gene3D" id="6.10.140.2160">
    <property type="match status" value="1"/>
</dbReference>
<keyword evidence="1" id="KW-1188">Viral release from host cell</keyword>
<name>A0ABS4EBU2_9FIRM</name>
<dbReference type="PANTHER" id="PTHR41328:SF2">
    <property type="entry name" value="TERMINASE SMALL SUBUNIT"/>
    <property type="match status" value="1"/>
</dbReference>
<keyword evidence="2" id="KW-0231">Viral genome packaging</keyword>
<dbReference type="InterPro" id="IPR038713">
    <property type="entry name" value="Terminase_Gp1_N_sf"/>
</dbReference>
<accession>A0ABS4EBU2</accession>
<dbReference type="Gene3D" id="1.10.10.1400">
    <property type="entry name" value="Terminase, small subunit, N-terminal DNA-binding domain, HTH motif"/>
    <property type="match status" value="1"/>
</dbReference>
<dbReference type="PANTHER" id="PTHR41328">
    <property type="entry name" value="TERMINASE SMALL SUBUNIT-RELATED"/>
    <property type="match status" value="1"/>
</dbReference>
<evidence type="ECO:0000313" key="4">
    <source>
        <dbReference type="Proteomes" id="UP000767291"/>
    </source>
</evidence>
<organism evidence="3 4">
    <name type="scientific">Metaclostridioides mangenotii</name>
    <dbReference type="NCBI Taxonomy" id="1540"/>
    <lineage>
        <taxon>Bacteria</taxon>
        <taxon>Bacillati</taxon>
        <taxon>Bacillota</taxon>
        <taxon>Clostridia</taxon>
        <taxon>Peptostreptococcales</taxon>
        <taxon>Peptostreptococcaceae</taxon>
        <taxon>Metaclostridioides</taxon>
    </lineage>
</organism>
<sequence>MKLTPKQRAFCDYYISTGNATEAAIKAKYSKNTAAVIGTENLRKPNIKKYIDEKLEEISSNRIADAEEIMEYLTKVLRKEEVEPVISQEQKPVIGEDGKKRGYETVTKVIDVAPSIKDRNKAAEQLGKRYRLWTDKVEVEGAIPIVIAGDDELED</sequence>
<keyword evidence="4" id="KW-1185">Reference proteome</keyword>
<dbReference type="InterPro" id="IPR005335">
    <property type="entry name" value="Terminase_ssu"/>
</dbReference>
<dbReference type="InterPro" id="IPR052404">
    <property type="entry name" value="SPP1-like_terminase"/>
</dbReference>
<protein>
    <submittedName>
        <fullName evidence="3">Phage terminase small subunit</fullName>
    </submittedName>
</protein>
<reference evidence="3 4" key="1">
    <citation type="submission" date="2021-03" db="EMBL/GenBank/DDBJ databases">
        <title>Genomic Encyclopedia of Type Strains, Phase IV (KMG-IV): sequencing the most valuable type-strain genomes for metagenomic binning, comparative biology and taxonomic classification.</title>
        <authorList>
            <person name="Goeker M."/>
        </authorList>
    </citation>
    <scope>NUCLEOTIDE SEQUENCE [LARGE SCALE GENOMIC DNA]</scope>
    <source>
        <strain evidence="3 4">DSM 1289</strain>
    </source>
</reference>
<evidence type="ECO:0000256" key="2">
    <source>
        <dbReference type="ARBA" id="ARBA00023219"/>
    </source>
</evidence>
<dbReference type="Pfam" id="PF03592">
    <property type="entry name" value="Terminase_2"/>
    <property type="match status" value="1"/>
</dbReference>
<comment type="caution">
    <text evidence="3">The sequence shown here is derived from an EMBL/GenBank/DDBJ whole genome shotgun (WGS) entry which is preliminary data.</text>
</comment>